<gene>
    <name evidence="2" type="ORF">ZEAMMB73_Zm00001d021042</name>
</gene>
<accession>A0A1D6I828</accession>
<dbReference type="PANTHER" id="PTHR16019:SF5">
    <property type="entry name" value="BSD DOMAIN-CONTAINING PROTEIN 1"/>
    <property type="match status" value="1"/>
</dbReference>
<dbReference type="InterPro" id="IPR035925">
    <property type="entry name" value="BSD_dom_sf"/>
</dbReference>
<dbReference type="InParanoid" id="A0A1D6I828"/>
<sequence length="203" mass="21988">MPRRLATRRSAVSGSAAQERLHGCCPRGWVTALVSEIRGRVPSIGGLLKTPTSQSETVLEAYPRDLAEFGTGLRHEIEVLSKAVARAACFEAQLHALQADPATFTPDPEDAEDFARGARRRSPSPPPPPVTAPRPLTAATPTPAPPPGPTSEDAEDYAVWSKGFILDEREEEIEALCYDSDVLEAMADRLVPDAMPRKVFSFN</sequence>
<dbReference type="EMBL" id="CM007650">
    <property type="protein sequence ID" value="ONM56200.1"/>
    <property type="molecule type" value="Genomic_DNA"/>
</dbReference>
<dbReference type="SUPFAM" id="SSF140383">
    <property type="entry name" value="BSD domain-like"/>
    <property type="match status" value="1"/>
</dbReference>
<dbReference type="AlphaFoldDB" id="A0A1D6I828"/>
<evidence type="ECO:0000256" key="1">
    <source>
        <dbReference type="SAM" id="MobiDB-lite"/>
    </source>
</evidence>
<evidence type="ECO:0000313" key="2">
    <source>
        <dbReference type="EMBL" id="ONM56200.1"/>
    </source>
</evidence>
<name>A0A1D6I828_MAIZE</name>
<dbReference type="ExpressionAtlas" id="A0A1D6I828">
    <property type="expression patterns" value="baseline and differential"/>
</dbReference>
<protein>
    <submittedName>
        <fullName evidence="2">Uncharacterized protein</fullName>
    </submittedName>
</protein>
<proteinExistence type="predicted"/>
<reference evidence="2" key="1">
    <citation type="submission" date="2015-12" db="EMBL/GenBank/DDBJ databases">
        <title>Update maize B73 reference genome by single molecule sequencing technologies.</title>
        <authorList>
            <consortium name="Maize Genome Sequencing Project"/>
            <person name="Ware D."/>
        </authorList>
    </citation>
    <scope>NUCLEOTIDE SEQUENCE [LARGE SCALE GENOMIC DNA]</scope>
    <source>
        <tissue evidence="2">Seedling</tissue>
    </source>
</reference>
<organism evidence="2">
    <name type="scientific">Zea mays</name>
    <name type="common">Maize</name>
    <dbReference type="NCBI Taxonomy" id="4577"/>
    <lineage>
        <taxon>Eukaryota</taxon>
        <taxon>Viridiplantae</taxon>
        <taxon>Streptophyta</taxon>
        <taxon>Embryophyta</taxon>
        <taxon>Tracheophyta</taxon>
        <taxon>Spermatophyta</taxon>
        <taxon>Magnoliopsida</taxon>
        <taxon>Liliopsida</taxon>
        <taxon>Poales</taxon>
        <taxon>Poaceae</taxon>
        <taxon>PACMAD clade</taxon>
        <taxon>Panicoideae</taxon>
        <taxon>Andropogonodae</taxon>
        <taxon>Andropogoneae</taxon>
        <taxon>Tripsacinae</taxon>
        <taxon>Zea</taxon>
    </lineage>
</organism>
<feature type="region of interest" description="Disordered" evidence="1">
    <location>
        <begin position="100"/>
        <end position="155"/>
    </location>
</feature>
<feature type="compositionally biased region" description="Pro residues" evidence="1">
    <location>
        <begin position="123"/>
        <end position="132"/>
    </location>
</feature>
<dbReference type="InterPro" id="IPR051494">
    <property type="entry name" value="BSD_domain-containing"/>
</dbReference>
<dbReference type="PANTHER" id="PTHR16019">
    <property type="entry name" value="SYNAPSE-ASSOCIATED PROTEIN"/>
    <property type="match status" value="1"/>
</dbReference>